<organism evidence="10 11">
    <name type="scientific">Thiovibrio frasassiensis</name>
    <dbReference type="NCBI Taxonomy" id="2984131"/>
    <lineage>
        <taxon>Bacteria</taxon>
        <taxon>Pseudomonadati</taxon>
        <taxon>Thermodesulfobacteriota</taxon>
        <taxon>Desulfobulbia</taxon>
        <taxon>Desulfobulbales</taxon>
        <taxon>Thiovibrionaceae</taxon>
        <taxon>Thiovibrio</taxon>
    </lineage>
</organism>
<dbReference type="GO" id="GO:0051536">
    <property type="term" value="F:iron-sulfur cluster binding"/>
    <property type="evidence" value="ECO:0007669"/>
    <property type="project" value="UniProtKB-KW"/>
</dbReference>
<sequence length="266" mass="29414">MALISIDRTKCKKDGICVAECPFSLIALTGEEGFPEIRPAAARLCIQCGHCVAVCPHDALSLTSMHQDDFLPMGFGSPPTLKKIGQLLSSRRSIRTYQQQPVLRPHIEQLLDICRWAPSAKNKQPVHWLVVENPEEMRRLAGLVVDWLRTGTTYPGIVAAWDQGKDMVLRSAPHLLMAHAHEDSLKPEIDCTIALSYFEIAATSGGIGTCWAGILMSAAAAGYQPLLDALGLPEGHRPYGAMIFGYPRFPYFKIPPRKEARVIWRS</sequence>
<evidence type="ECO:0000256" key="6">
    <source>
        <dbReference type="ARBA" id="ARBA00023002"/>
    </source>
</evidence>
<dbReference type="Gene3D" id="3.40.109.10">
    <property type="entry name" value="NADH Oxidase"/>
    <property type="match status" value="1"/>
</dbReference>
<dbReference type="PROSITE" id="PS51379">
    <property type="entry name" value="4FE4S_FER_2"/>
    <property type="match status" value="2"/>
</dbReference>
<comment type="similarity">
    <text evidence="2">Belongs to the nitroreductase family.</text>
</comment>
<dbReference type="GO" id="GO:0046872">
    <property type="term" value="F:metal ion binding"/>
    <property type="evidence" value="ECO:0007669"/>
    <property type="project" value="UniProtKB-KW"/>
</dbReference>
<evidence type="ECO:0000256" key="2">
    <source>
        <dbReference type="ARBA" id="ARBA00007118"/>
    </source>
</evidence>
<dbReference type="PANTHER" id="PTHR43673:SF2">
    <property type="entry name" value="NITROREDUCTASE"/>
    <property type="match status" value="1"/>
</dbReference>
<evidence type="ECO:0000256" key="4">
    <source>
        <dbReference type="ARBA" id="ARBA00022643"/>
    </source>
</evidence>
<keyword evidence="6" id="KW-0560">Oxidoreductase</keyword>
<dbReference type="Pfam" id="PF13187">
    <property type="entry name" value="Fer4_9"/>
    <property type="match status" value="1"/>
</dbReference>
<dbReference type="AlphaFoldDB" id="A0A9X4MCS2"/>
<name>A0A9X4MCS2_9BACT</name>
<dbReference type="InterPro" id="IPR017900">
    <property type="entry name" value="4Fe4S_Fe_S_CS"/>
</dbReference>
<keyword evidence="8" id="KW-0411">Iron-sulfur</keyword>
<keyword evidence="11" id="KW-1185">Reference proteome</keyword>
<dbReference type="EMBL" id="JAPHEH010000001">
    <property type="protein sequence ID" value="MDG4475066.1"/>
    <property type="molecule type" value="Genomic_DNA"/>
</dbReference>
<reference evidence="10" key="1">
    <citation type="journal article" date="2022" name="bioRxiv">
        <title>Thiovibrio frasassiensisgen. nov., sp. nov., an autotrophic, elemental sulfur disproportionating bacterium isolated from sulfidic karst sediment, and proposal of Thiovibrionaceae fam. nov.</title>
        <authorList>
            <person name="Aronson H."/>
            <person name="Thomas C."/>
            <person name="Bhattacharyya M."/>
            <person name="Eckstein S."/>
            <person name="Jensen S."/>
            <person name="Barco R."/>
            <person name="Macalady J."/>
            <person name="Amend J."/>
        </authorList>
    </citation>
    <scope>NUCLEOTIDE SEQUENCE</scope>
    <source>
        <strain evidence="10">RS19-109</strain>
    </source>
</reference>
<evidence type="ECO:0000256" key="1">
    <source>
        <dbReference type="ARBA" id="ARBA00001917"/>
    </source>
</evidence>
<dbReference type="Pfam" id="PF00881">
    <property type="entry name" value="Nitroreductase"/>
    <property type="match status" value="1"/>
</dbReference>
<dbReference type="PROSITE" id="PS00198">
    <property type="entry name" value="4FE4S_FER_1"/>
    <property type="match status" value="1"/>
</dbReference>
<evidence type="ECO:0000256" key="8">
    <source>
        <dbReference type="ARBA" id="ARBA00023014"/>
    </source>
</evidence>
<keyword evidence="3" id="KW-0285">Flavoprotein</keyword>
<evidence type="ECO:0000313" key="10">
    <source>
        <dbReference type="EMBL" id="MDG4475066.1"/>
    </source>
</evidence>
<evidence type="ECO:0000313" key="11">
    <source>
        <dbReference type="Proteomes" id="UP001154240"/>
    </source>
</evidence>
<accession>A0A9X4MCS2</accession>
<evidence type="ECO:0000256" key="7">
    <source>
        <dbReference type="ARBA" id="ARBA00023004"/>
    </source>
</evidence>
<dbReference type="InterPro" id="IPR000415">
    <property type="entry name" value="Nitroreductase-like"/>
</dbReference>
<dbReference type="InterPro" id="IPR017896">
    <property type="entry name" value="4Fe4S_Fe-S-bd"/>
</dbReference>
<dbReference type="InterPro" id="IPR029479">
    <property type="entry name" value="Nitroreductase"/>
</dbReference>
<feature type="domain" description="4Fe-4S ferredoxin-type" evidence="9">
    <location>
        <begin position="33"/>
        <end position="65"/>
    </location>
</feature>
<keyword evidence="7" id="KW-0408">Iron</keyword>
<keyword evidence="4" id="KW-0288">FMN</keyword>
<dbReference type="GO" id="GO:0016491">
    <property type="term" value="F:oxidoreductase activity"/>
    <property type="evidence" value="ECO:0007669"/>
    <property type="project" value="UniProtKB-KW"/>
</dbReference>
<protein>
    <submittedName>
        <fullName evidence="10">Nitroreductase family protein</fullName>
    </submittedName>
</protein>
<comment type="cofactor">
    <cofactor evidence="1">
        <name>FMN</name>
        <dbReference type="ChEBI" id="CHEBI:58210"/>
    </cofactor>
</comment>
<dbReference type="SUPFAM" id="SSF54862">
    <property type="entry name" value="4Fe-4S ferredoxins"/>
    <property type="match status" value="1"/>
</dbReference>
<dbReference type="PANTHER" id="PTHR43673">
    <property type="entry name" value="NAD(P)H NITROREDUCTASE YDGI-RELATED"/>
    <property type="match status" value="1"/>
</dbReference>
<keyword evidence="5" id="KW-0479">Metal-binding</keyword>
<evidence type="ECO:0000256" key="3">
    <source>
        <dbReference type="ARBA" id="ARBA00022630"/>
    </source>
</evidence>
<dbReference type="RefSeq" id="WP_307632042.1">
    <property type="nucleotide sequence ID" value="NZ_JAPHEH010000001.1"/>
</dbReference>
<dbReference type="CDD" id="cd02143">
    <property type="entry name" value="nitroreductase_FeS-like"/>
    <property type="match status" value="1"/>
</dbReference>
<comment type="caution">
    <text evidence="10">The sequence shown here is derived from an EMBL/GenBank/DDBJ whole genome shotgun (WGS) entry which is preliminary data.</text>
</comment>
<dbReference type="SUPFAM" id="SSF55469">
    <property type="entry name" value="FMN-dependent nitroreductase-like"/>
    <property type="match status" value="1"/>
</dbReference>
<gene>
    <name evidence="10" type="ORF">OLX77_02685</name>
</gene>
<feature type="domain" description="4Fe-4S ferredoxin-type" evidence="9">
    <location>
        <begin position="2"/>
        <end position="31"/>
    </location>
</feature>
<evidence type="ECO:0000259" key="9">
    <source>
        <dbReference type="PROSITE" id="PS51379"/>
    </source>
</evidence>
<reference evidence="10" key="2">
    <citation type="submission" date="2022-10" db="EMBL/GenBank/DDBJ databases">
        <authorList>
            <person name="Aronson H.S."/>
        </authorList>
    </citation>
    <scope>NUCLEOTIDE SEQUENCE</scope>
    <source>
        <strain evidence="10">RS19-109</strain>
    </source>
</reference>
<dbReference type="Gene3D" id="3.30.70.20">
    <property type="match status" value="1"/>
</dbReference>
<proteinExistence type="inferred from homology"/>
<evidence type="ECO:0000256" key="5">
    <source>
        <dbReference type="ARBA" id="ARBA00022723"/>
    </source>
</evidence>
<dbReference type="Proteomes" id="UP001154240">
    <property type="component" value="Unassembled WGS sequence"/>
</dbReference>